<dbReference type="GO" id="GO:0046740">
    <property type="term" value="P:transport of virus in host, cell to cell"/>
    <property type="evidence" value="ECO:0007669"/>
    <property type="project" value="UniProtKB-KW"/>
</dbReference>
<comment type="subcellular location">
    <subcellularLocation>
        <location evidence="2">Host endoplasmic reticulum membrane</location>
    </subcellularLocation>
</comment>
<reference evidence="14" key="1">
    <citation type="submission" date="2017-09" db="EMBL/GenBank/DDBJ databases">
        <authorList>
            <person name="Ehlers B."/>
            <person name="Leendertz F.H."/>
        </authorList>
    </citation>
    <scope>NUCLEOTIDE SEQUENCE</scope>
    <source>
        <strain evidence="14">Crinum-US</strain>
    </source>
</reference>
<feature type="transmembrane region" description="Helical" evidence="13">
    <location>
        <begin position="12"/>
        <end position="30"/>
    </location>
</feature>
<evidence type="ECO:0000256" key="1">
    <source>
        <dbReference type="ARBA" id="ARBA00002252"/>
    </source>
</evidence>
<evidence type="ECO:0000256" key="13">
    <source>
        <dbReference type="SAM" id="Phobius"/>
    </source>
</evidence>
<reference evidence="14" key="2">
    <citation type="journal article" date="2018" name="Plant Dis.">
        <title>First Report of Nerine latent virus in ornamental Crinum in the United States.</title>
        <authorList>
            <person name="Jordan R."/>
            <person name="Wingert M."/>
            <person name="Louden C."/>
            <person name="Guaragna M.A."/>
        </authorList>
    </citation>
    <scope>NUCLEOTIDE SEQUENCE</scope>
    <source>
        <strain evidence="14">Crinum-US</strain>
    </source>
</reference>
<organism evidence="14">
    <name type="scientific">Nerine latent virus</name>
    <dbReference type="NCBI Taxonomy" id="797075"/>
    <lineage>
        <taxon>Viruses</taxon>
        <taxon>Riboviria</taxon>
        <taxon>Orthornavirae</taxon>
        <taxon>Kitrinoviricota</taxon>
        <taxon>Alsuviricetes</taxon>
        <taxon>Tymovirales</taxon>
        <taxon>Betaflexiviridae</taxon>
        <taxon>Quinvirinae</taxon>
        <taxon>Carlavirus</taxon>
        <taxon>Carlavirus latensnerinis</taxon>
    </lineage>
</organism>
<evidence type="ECO:0000256" key="2">
    <source>
        <dbReference type="ARBA" id="ARBA00004625"/>
    </source>
</evidence>
<keyword evidence="10 13" id="KW-0472">Membrane</keyword>
<accession>A0A2K9ZXL0</accession>
<name>A0A2K9ZXL0_9VIRU</name>
<evidence type="ECO:0000256" key="3">
    <source>
        <dbReference type="ARBA" id="ARBA00010321"/>
    </source>
</evidence>
<keyword evidence="5" id="KW-0813">Transport</keyword>
<keyword evidence="11" id="KW-1038">Host endoplasmic reticulum</keyword>
<protein>
    <recommendedName>
        <fullName evidence="4">Movement protein TGB2</fullName>
    </recommendedName>
    <alternativeName>
        <fullName evidence="12">Triple gene block 2 protein</fullName>
    </alternativeName>
</protein>
<keyword evidence="8 13" id="KW-1133">Transmembrane helix</keyword>
<evidence type="ECO:0000256" key="6">
    <source>
        <dbReference type="ARBA" id="ARBA00022692"/>
    </source>
</evidence>
<keyword evidence="6 13" id="KW-0812">Transmembrane</keyword>
<proteinExistence type="inferred from homology"/>
<evidence type="ECO:0000256" key="8">
    <source>
        <dbReference type="ARBA" id="ARBA00022989"/>
    </source>
</evidence>
<evidence type="ECO:0000313" key="14">
    <source>
        <dbReference type="EMBL" id="AUW53000.1"/>
    </source>
</evidence>
<evidence type="ECO:0000256" key="10">
    <source>
        <dbReference type="ARBA" id="ARBA00023136"/>
    </source>
</evidence>
<comment type="similarity">
    <text evidence="3">Belongs to the Tymovirales TGBp2 protein family.</text>
</comment>
<evidence type="ECO:0000256" key="12">
    <source>
        <dbReference type="ARBA" id="ARBA00032240"/>
    </source>
</evidence>
<dbReference type="Pfam" id="PF01307">
    <property type="entry name" value="Plant_vir_prot"/>
    <property type="match status" value="1"/>
</dbReference>
<dbReference type="GO" id="GO:0044167">
    <property type="term" value="C:host cell endoplasmic reticulum membrane"/>
    <property type="evidence" value="ECO:0007669"/>
    <property type="project" value="UniProtKB-SubCell"/>
</dbReference>
<evidence type="ECO:0000256" key="5">
    <source>
        <dbReference type="ARBA" id="ARBA00022448"/>
    </source>
</evidence>
<keyword evidence="9" id="KW-0916">Viral movement protein</keyword>
<dbReference type="EMBL" id="MG012804">
    <property type="protein sequence ID" value="AUW53000.1"/>
    <property type="molecule type" value="Genomic_RNA"/>
</dbReference>
<evidence type="ECO:0000256" key="7">
    <source>
        <dbReference type="ARBA" id="ARBA00022870"/>
    </source>
</evidence>
<feature type="transmembrane region" description="Helical" evidence="13">
    <location>
        <begin position="74"/>
        <end position="91"/>
    </location>
</feature>
<comment type="function">
    <text evidence="1">Plays a role in viral cell-to-cell propagation, by facilitating genome transport to neighboring plant cells through plasmosdesmata,.</text>
</comment>
<evidence type="ECO:0000256" key="9">
    <source>
        <dbReference type="ARBA" id="ARBA00023031"/>
    </source>
</evidence>
<evidence type="ECO:0000256" key="4">
    <source>
        <dbReference type="ARBA" id="ARBA00013304"/>
    </source>
</evidence>
<sequence length="115" mass="12801">MPLTPPPDHSTSYFAIATGLGIGLSVFLLTRNTLPHTGDNIHHLPHGGRYRDGTKRIDYCGPSSKPDFYSNSKNIPFLIVFTIVAVILYLSKDSWNTKKRKVCLLCSQNCQHPST</sequence>
<evidence type="ECO:0000256" key="11">
    <source>
        <dbReference type="ARBA" id="ARBA00023184"/>
    </source>
</evidence>
<dbReference type="InterPro" id="IPR001896">
    <property type="entry name" value="Plant_vir_prot"/>
</dbReference>
<keyword evidence="7" id="KW-1043">Host membrane</keyword>